<dbReference type="InterPro" id="IPR003329">
    <property type="entry name" value="Cytidylyl_trans"/>
</dbReference>
<keyword evidence="1" id="KW-0548">Nucleotidyltransferase</keyword>
<dbReference type="GO" id="GO:0005829">
    <property type="term" value="C:cytosol"/>
    <property type="evidence" value="ECO:0007669"/>
    <property type="project" value="TreeGrafter"/>
</dbReference>
<dbReference type="EMBL" id="MT143236">
    <property type="protein sequence ID" value="QJA94487.1"/>
    <property type="molecule type" value="Genomic_DNA"/>
</dbReference>
<dbReference type="Pfam" id="PF02348">
    <property type="entry name" value="CTP_transf_3"/>
    <property type="match status" value="1"/>
</dbReference>
<dbReference type="InterPro" id="IPR029044">
    <property type="entry name" value="Nucleotide-diphossugar_trans"/>
</dbReference>
<keyword evidence="1" id="KW-0808">Transferase</keyword>
<sequence>MADLCGKPVIWWVIDRLKKSKLLHQIVIATPDGELAEYAYAQNCWGYLDTGDPNNVLGRYIRAANWSNAELVVRITGDCPLIDPVLVDNTIIGYVDNRVDISTNVLRRSYPKGMDVEVLHRNTLKRINHLTGDPRYREHVTLYAYDNPALFKLHSIYGNNDYSYINVSVDTPRDLDKIRYLLSCIKGDFGFTDVIKNWEILEEVTKV</sequence>
<dbReference type="PANTHER" id="PTHR42866">
    <property type="entry name" value="3-DEOXY-MANNO-OCTULOSONATE CYTIDYLYLTRANSFERASE"/>
    <property type="match status" value="1"/>
</dbReference>
<accession>A0A6M3LGW0</accession>
<dbReference type="Gene3D" id="3.90.550.10">
    <property type="entry name" value="Spore Coat Polysaccharide Biosynthesis Protein SpsA, Chain A"/>
    <property type="match status" value="1"/>
</dbReference>
<evidence type="ECO:0000313" key="1">
    <source>
        <dbReference type="EMBL" id="QJA94487.1"/>
    </source>
</evidence>
<dbReference type="AlphaFoldDB" id="A0A6M3LGW0"/>
<reference evidence="1" key="1">
    <citation type="submission" date="2020-03" db="EMBL/GenBank/DDBJ databases">
        <title>The deep terrestrial virosphere.</title>
        <authorList>
            <person name="Holmfeldt K."/>
            <person name="Nilsson E."/>
            <person name="Simone D."/>
            <person name="Lopez-Fernandez M."/>
            <person name="Wu X."/>
            <person name="de Brujin I."/>
            <person name="Lundin D."/>
            <person name="Andersson A."/>
            <person name="Bertilsson S."/>
            <person name="Dopson M."/>
        </authorList>
    </citation>
    <scope>NUCLEOTIDE SEQUENCE</scope>
    <source>
        <strain evidence="1">MM415B03843</strain>
    </source>
</reference>
<proteinExistence type="predicted"/>
<protein>
    <submittedName>
        <fullName evidence="1">Putative cytidylyltransferase</fullName>
    </submittedName>
</protein>
<dbReference type="GO" id="GO:0016779">
    <property type="term" value="F:nucleotidyltransferase activity"/>
    <property type="evidence" value="ECO:0007669"/>
    <property type="project" value="UniProtKB-KW"/>
</dbReference>
<organism evidence="1">
    <name type="scientific">viral metagenome</name>
    <dbReference type="NCBI Taxonomy" id="1070528"/>
    <lineage>
        <taxon>unclassified sequences</taxon>
        <taxon>metagenomes</taxon>
        <taxon>organismal metagenomes</taxon>
    </lineage>
</organism>
<gene>
    <name evidence="1" type="ORF">MM415B03843_0002</name>
</gene>
<dbReference type="PANTHER" id="PTHR42866:SF1">
    <property type="entry name" value="SPORE COAT POLYSACCHARIDE BIOSYNTHESIS PROTEIN SPSF"/>
    <property type="match status" value="1"/>
</dbReference>
<name>A0A6M3LGW0_9ZZZZ</name>
<dbReference type="SUPFAM" id="SSF53448">
    <property type="entry name" value="Nucleotide-diphospho-sugar transferases"/>
    <property type="match status" value="1"/>
</dbReference>